<dbReference type="EMBL" id="CAJOBZ010000005">
    <property type="protein sequence ID" value="CAF4797900.1"/>
    <property type="molecule type" value="Genomic_DNA"/>
</dbReference>
<accession>A0A821P0H8</accession>
<feature type="domain" description="DUF6570" evidence="1">
    <location>
        <begin position="209"/>
        <end position="329"/>
    </location>
</feature>
<dbReference type="InterPro" id="IPR046700">
    <property type="entry name" value="DUF6570"/>
</dbReference>
<name>A0A821P0H8_9NEOP</name>
<protein>
    <recommendedName>
        <fullName evidence="1">DUF6570 domain-containing protein</fullName>
    </recommendedName>
</protein>
<keyword evidence="3" id="KW-1185">Reference proteome</keyword>
<evidence type="ECO:0000313" key="3">
    <source>
        <dbReference type="Proteomes" id="UP000663880"/>
    </source>
</evidence>
<proteinExistence type="predicted"/>
<organism evidence="2 3">
    <name type="scientific">Pieris macdunnoughi</name>
    <dbReference type="NCBI Taxonomy" id="345717"/>
    <lineage>
        <taxon>Eukaryota</taxon>
        <taxon>Metazoa</taxon>
        <taxon>Ecdysozoa</taxon>
        <taxon>Arthropoda</taxon>
        <taxon>Hexapoda</taxon>
        <taxon>Insecta</taxon>
        <taxon>Pterygota</taxon>
        <taxon>Neoptera</taxon>
        <taxon>Endopterygota</taxon>
        <taxon>Lepidoptera</taxon>
        <taxon>Glossata</taxon>
        <taxon>Ditrysia</taxon>
        <taxon>Papilionoidea</taxon>
        <taxon>Pieridae</taxon>
        <taxon>Pierinae</taxon>
        <taxon>Pieris</taxon>
    </lineage>
</organism>
<dbReference type="Pfam" id="PF20209">
    <property type="entry name" value="DUF6570"/>
    <property type="match status" value="1"/>
</dbReference>
<gene>
    <name evidence="2" type="ORF">PMACD_LOCUS3270</name>
</gene>
<dbReference type="Proteomes" id="UP000663880">
    <property type="component" value="Unassembled WGS sequence"/>
</dbReference>
<reference evidence="2" key="1">
    <citation type="submission" date="2021-02" db="EMBL/GenBank/DDBJ databases">
        <authorList>
            <person name="Steward A R."/>
        </authorList>
    </citation>
    <scope>NUCLEOTIDE SEQUENCE</scope>
</reference>
<dbReference type="OrthoDB" id="8040909at2759"/>
<evidence type="ECO:0000259" key="1">
    <source>
        <dbReference type="Pfam" id="PF20209"/>
    </source>
</evidence>
<dbReference type="AlphaFoldDB" id="A0A821P0H8"/>
<evidence type="ECO:0000313" key="2">
    <source>
        <dbReference type="EMBL" id="CAF4797900.1"/>
    </source>
</evidence>
<comment type="caution">
    <text evidence="2">The sequence shown here is derived from an EMBL/GenBank/DDBJ whole genome shotgun (WGS) entry which is preliminary data.</text>
</comment>
<sequence length="547" mass="64518">MKKIRQNLTYHRLELSQIKERISKLREDETFCLSEVEYKKSHSYNFQSCNKLTKKIANQCYAYKSQLRENDEYRSKENIANLQRISELLKDNNYRKKVNKNNQRRMSQVRTDKDYRKIEREKDKDFNTSIRQNPLKRKIINDNTNSCHKKARIDPVSGPKLRHLEKEAKRKKRLNYLLSRRESYLKNTFKQSKNEFICDSCWNCVRKCNIPKLAATKNLSFIETPDYLKRLSPLGVRLVSPWLPFLKIVPLQQFTNHPQLSLKGNVVNIQVDVGEMIKCLPRRPENAQVIQIKIKRKMQYDRSYMAESIIVKDVRDSWKFLQNSKLYNIYVIKENEELFSQFSQEKFSSIVDENDRKYLLDPENELFKIFSDNDDSNDGNNECNGDLDFDDVLVIDQNREIAESTRIIAPGENKTPTSMYAIPHYEILCNPQIFGGDEPFDEAKTLTVNERHKLWLTHKDPRCRLDPTLVLQLGQMTVEKRTRDSLNFVTRRGLKNESVTDHDILKTDIVDKLINKDKAYKFLKPVVGSPAYSEDKRKFIYGSKALI</sequence>